<reference evidence="2" key="1">
    <citation type="submission" date="2023-03" db="EMBL/GenBank/DDBJ databases">
        <authorList>
            <person name="Julca I."/>
        </authorList>
    </citation>
    <scope>NUCLEOTIDE SEQUENCE</scope>
</reference>
<dbReference type="AlphaFoldDB" id="A0AAV1E6J9"/>
<keyword evidence="3" id="KW-1185">Reference proteome</keyword>
<accession>A0AAV1E6J9</accession>
<evidence type="ECO:0000256" key="1">
    <source>
        <dbReference type="SAM" id="MobiDB-lite"/>
    </source>
</evidence>
<sequence length="434" mass="49273">MCDSASGNNGGTKFYCIYEGDDADLEEVITEAKVQQLVRDTLAGDRLLILYDYPIETVADDTTGDDVVSESDTDSSDGDWDERDSEYEERESGNEYDDDDDDLGGGEQGGATDKPSSSAAAGKQKPLINYKYDEGNYDEDSAFEVEPDSEKDLESLQSSDEDVAEKPLVFHPKDTEKPPLQCGLTFSSRQECKEAIRRWNIRRGRRWRFKKNDKRRIKAVGSPVVTTFVPRHKCKFRRKNKSVTSTIAGRVCTQLVKDDSTIPTKRFKRLAKEKYKFFLTKSQAYRARRVALRLMYGSVEDQYAKLRDVPKSLPQPANPKPTKLRGKKKIVAEPVKEKKKGKQNKKSGFQLIDEPLDDIQEEELFGEVVPPQYKVSYSHKRAEMLNVKKQEGISTLAMDMQNVKKQDGMVDWTSQTTCDTLVEMTAKDIARTDE</sequence>
<feature type="region of interest" description="Disordered" evidence="1">
    <location>
        <begin position="309"/>
        <end position="349"/>
    </location>
</feature>
<evidence type="ECO:0000313" key="3">
    <source>
        <dbReference type="Proteomes" id="UP001161247"/>
    </source>
</evidence>
<dbReference type="Proteomes" id="UP001161247">
    <property type="component" value="Chromosome 8"/>
</dbReference>
<dbReference type="PANTHER" id="PTHR31973">
    <property type="entry name" value="POLYPROTEIN, PUTATIVE-RELATED"/>
    <property type="match status" value="1"/>
</dbReference>
<proteinExistence type="predicted"/>
<evidence type="ECO:0000313" key="2">
    <source>
        <dbReference type="EMBL" id="CAI9115147.1"/>
    </source>
</evidence>
<name>A0AAV1E6J9_OLDCO</name>
<dbReference type="PANTHER" id="PTHR31973:SF187">
    <property type="entry name" value="MUTATOR TRANSPOSASE MUDRA PROTEIN"/>
    <property type="match status" value="1"/>
</dbReference>
<protein>
    <submittedName>
        <fullName evidence="2">OLC1v1015984C1</fullName>
    </submittedName>
</protein>
<feature type="region of interest" description="Disordered" evidence="1">
    <location>
        <begin position="142"/>
        <end position="163"/>
    </location>
</feature>
<dbReference type="EMBL" id="OX459125">
    <property type="protein sequence ID" value="CAI9115147.1"/>
    <property type="molecule type" value="Genomic_DNA"/>
</dbReference>
<feature type="compositionally biased region" description="Acidic residues" evidence="1">
    <location>
        <begin position="61"/>
        <end position="104"/>
    </location>
</feature>
<gene>
    <name evidence="2" type="ORF">OLC1_LOCUS21723</name>
</gene>
<feature type="region of interest" description="Disordered" evidence="1">
    <location>
        <begin position="61"/>
        <end position="126"/>
    </location>
</feature>
<organism evidence="2 3">
    <name type="scientific">Oldenlandia corymbosa var. corymbosa</name>
    <dbReference type="NCBI Taxonomy" id="529605"/>
    <lineage>
        <taxon>Eukaryota</taxon>
        <taxon>Viridiplantae</taxon>
        <taxon>Streptophyta</taxon>
        <taxon>Embryophyta</taxon>
        <taxon>Tracheophyta</taxon>
        <taxon>Spermatophyta</taxon>
        <taxon>Magnoliopsida</taxon>
        <taxon>eudicotyledons</taxon>
        <taxon>Gunneridae</taxon>
        <taxon>Pentapetalae</taxon>
        <taxon>asterids</taxon>
        <taxon>lamiids</taxon>
        <taxon>Gentianales</taxon>
        <taxon>Rubiaceae</taxon>
        <taxon>Rubioideae</taxon>
        <taxon>Spermacoceae</taxon>
        <taxon>Hedyotis-Oldenlandia complex</taxon>
        <taxon>Oldenlandia</taxon>
    </lineage>
</organism>